<dbReference type="GO" id="GO:0046688">
    <property type="term" value="P:response to copper ion"/>
    <property type="evidence" value="ECO:0007669"/>
    <property type="project" value="InterPro"/>
</dbReference>
<organism evidence="7 8">
    <name type="scientific">Deinococcus aerius</name>
    <dbReference type="NCBI Taxonomy" id="200253"/>
    <lineage>
        <taxon>Bacteria</taxon>
        <taxon>Thermotogati</taxon>
        <taxon>Deinococcota</taxon>
        <taxon>Deinococci</taxon>
        <taxon>Deinococcales</taxon>
        <taxon>Deinococcaceae</taxon>
        <taxon>Deinococcus</taxon>
    </lineage>
</organism>
<dbReference type="InterPro" id="IPR014756">
    <property type="entry name" value="Ig_E-set"/>
</dbReference>
<dbReference type="SUPFAM" id="SSF81296">
    <property type="entry name" value="E set domains"/>
    <property type="match status" value="1"/>
</dbReference>
<protein>
    <submittedName>
        <fullName evidence="7">Copper resistance protein CopC</fullName>
    </submittedName>
</protein>
<dbReference type="Proteomes" id="UP000236569">
    <property type="component" value="Unassembled WGS sequence"/>
</dbReference>
<dbReference type="OrthoDB" id="2353937at2"/>
<keyword evidence="4" id="KW-0186">Copper</keyword>
<evidence type="ECO:0000256" key="5">
    <source>
        <dbReference type="SAM" id="SignalP"/>
    </source>
</evidence>
<accession>A0A2I9DZX0</accession>
<dbReference type="RefSeq" id="WP_103129987.1">
    <property type="nucleotide sequence ID" value="NZ_BFAG01000009.1"/>
</dbReference>
<keyword evidence="3 5" id="KW-0732">Signal</keyword>
<evidence type="ECO:0000256" key="2">
    <source>
        <dbReference type="ARBA" id="ARBA00022723"/>
    </source>
</evidence>
<evidence type="ECO:0000256" key="1">
    <source>
        <dbReference type="ARBA" id="ARBA00004196"/>
    </source>
</evidence>
<dbReference type="EMBL" id="BFAG01000009">
    <property type="protein sequence ID" value="GBF06635.1"/>
    <property type="molecule type" value="Genomic_DNA"/>
</dbReference>
<evidence type="ECO:0000256" key="3">
    <source>
        <dbReference type="ARBA" id="ARBA00022729"/>
    </source>
</evidence>
<gene>
    <name evidence="7" type="ORF">DAERI_090221</name>
</gene>
<dbReference type="GO" id="GO:0042597">
    <property type="term" value="C:periplasmic space"/>
    <property type="evidence" value="ECO:0007669"/>
    <property type="project" value="InterPro"/>
</dbReference>
<dbReference type="PANTHER" id="PTHR34820:SF4">
    <property type="entry name" value="INNER MEMBRANE PROTEIN YEBZ"/>
    <property type="match status" value="1"/>
</dbReference>
<dbReference type="Gene3D" id="2.60.40.1220">
    <property type="match status" value="1"/>
</dbReference>
<keyword evidence="2" id="KW-0479">Metal-binding</keyword>
<evidence type="ECO:0000259" key="6">
    <source>
        <dbReference type="Pfam" id="PF04234"/>
    </source>
</evidence>
<dbReference type="Pfam" id="PF04234">
    <property type="entry name" value="CopC"/>
    <property type="match status" value="1"/>
</dbReference>
<feature type="chain" id="PRO_5014356982" evidence="5">
    <location>
        <begin position="19"/>
        <end position="132"/>
    </location>
</feature>
<dbReference type="GO" id="GO:0006825">
    <property type="term" value="P:copper ion transport"/>
    <property type="evidence" value="ECO:0007669"/>
    <property type="project" value="InterPro"/>
</dbReference>
<keyword evidence="8" id="KW-1185">Reference proteome</keyword>
<dbReference type="GO" id="GO:0005886">
    <property type="term" value="C:plasma membrane"/>
    <property type="evidence" value="ECO:0007669"/>
    <property type="project" value="TreeGrafter"/>
</dbReference>
<name>A0A2I9DZX0_9DEIO</name>
<dbReference type="InterPro" id="IPR032694">
    <property type="entry name" value="CopC/D"/>
</dbReference>
<dbReference type="InterPro" id="IPR007348">
    <property type="entry name" value="CopC_dom"/>
</dbReference>
<dbReference type="PANTHER" id="PTHR34820">
    <property type="entry name" value="INNER MEMBRANE PROTEIN YEBZ"/>
    <property type="match status" value="1"/>
</dbReference>
<evidence type="ECO:0000256" key="4">
    <source>
        <dbReference type="ARBA" id="ARBA00023008"/>
    </source>
</evidence>
<dbReference type="GO" id="GO:0030313">
    <property type="term" value="C:cell envelope"/>
    <property type="evidence" value="ECO:0007669"/>
    <property type="project" value="UniProtKB-SubCell"/>
</dbReference>
<feature type="signal peptide" evidence="5">
    <location>
        <begin position="1"/>
        <end position="18"/>
    </location>
</feature>
<reference evidence="8" key="1">
    <citation type="submission" date="2018-01" db="EMBL/GenBank/DDBJ databases">
        <title>Draft Genome Sequence of the Radioresistant Bacterium Deinococcus aerius TR0125, Isolated from the Higher Atmosphere above Japan.</title>
        <authorList>
            <person name="Satoh K."/>
            <person name="Arai H."/>
            <person name="Sanzen T."/>
            <person name="Kawaguchi Y."/>
            <person name="Hayashi H."/>
            <person name="Yokobori S."/>
            <person name="Yamagishi A."/>
            <person name="Oono Y."/>
            <person name="Narumi I."/>
        </authorList>
    </citation>
    <scope>NUCLEOTIDE SEQUENCE [LARGE SCALE GENOMIC DNA]</scope>
    <source>
        <strain evidence="8">TR0125</strain>
    </source>
</reference>
<feature type="domain" description="CopC" evidence="6">
    <location>
        <begin position="19"/>
        <end position="131"/>
    </location>
</feature>
<sequence>MRFLLPLLAALTLGSALAHTEVTSVVPAANARVTAPKTVTLTFDEPINLRFSTFKVVPLPAGADAEKTATAALARKDDAELRADTAPKLTGMAALVRLPLHAGLKPGTYLIVWHILSDDGHPVSGHSVFRVG</sequence>
<comment type="subcellular location">
    <subcellularLocation>
        <location evidence="1">Cell envelope</location>
    </subcellularLocation>
</comment>
<dbReference type="GO" id="GO:0005507">
    <property type="term" value="F:copper ion binding"/>
    <property type="evidence" value="ECO:0007669"/>
    <property type="project" value="InterPro"/>
</dbReference>
<evidence type="ECO:0000313" key="7">
    <source>
        <dbReference type="EMBL" id="GBF06635.1"/>
    </source>
</evidence>
<dbReference type="AlphaFoldDB" id="A0A2I9DZX0"/>
<proteinExistence type="predicted"/>
<evidence type="ECO:0000313" key="8">
    <source>
        <dbReference type="Proteomes" id="UP000236569"/>
    </source>
</evidence>
<dbReference type="InterPro" id="IPR014755">
    <property type="entry name" value="Cu-Rt/internalin_Ig-like"/>
</dbReference>
<comment type="caution">
    <text evidence="7">The sequence shown here is derived from an EMBL/GenBank/DDBJ whole genome shotgun (WGS) entry which is preliminary data.</text>
</comment>